<reference evidence="1 2" key="1">
    <citation type="journal article" date="2016" name="Genome Biol. Evol.">
        <title>Gene Family Evolution Reflects Adaptation to Soil Environmental Stressors in the Genome of the Collembolan Orchesella cincta.</title>
        <authorList>
            <person name="Faddeeva-Vakhrusheva A."/>
            <person name="Derks M.F."/>
            <person name="Anvar S.Y."/>
            <person name="Agamennone V."/>
            <person name="Suring W."/>
            <person name="Smit S."/>
            <person name="van Straalen N.M."/>
            <person name="Roelofs D."/>
        </authorList>
    </citation>
    <scope>NUCLEOTIDE SEQUENCE [LARGE SCALE GENOMIC DNA]</scope>
    <source>
        <tissue evidence="1">Mixed pool</tissue>
    </source>
</reference>
<organism evidence="1 2">
    <name type="scientific">Orchesella cincta</name>
    <name type="common">Springtail</name>
    <name type="synonym">Podura cincta</name>
    <dbReference type="NCBI Taxonomy" id="48709"/>
    <lineage>
        <taxon>Eukaryota</taxon>
        <taxon>Metazoa</taxon>
        <taxon>Ecdysozoa</taxon>
        <taxon>Arthropoda</taxon>
        <taxon>Hexapoda</taxon>
        <taxon>Collembola</taxon>
        <taxon>Entomobryomorpha</taxon>
        <taxon>Entomobryoidea</taxon>
        <taxon>Orchesellidae</taxon>
        <taxon>Orchesellinae</taxon>
        <taxon>Orchesella</taxon>
    </lineage>
</organism>
<evidence type="ECO:0000313" key="1">
    <source>
        <dbReference type="EMBL" id="ODN00738.1"/>
    </source>
</evidence>
<dbReference type="AlphaFoldDB" id="A0A1D2N645"/>
<name>A0A1D2N645_ORCCI</name>
<keyword evidence="2" id="KW-1185">Reference proteome</keyword>
<proteinExistence type="predicted"/>
<evidence type="ECO:0000313" key="2">
    <source>
        <dbReference type="Proteomes" id="UP000094527"/>
    </source>
</evidence>
<sequence length="86" mass="10143">MAEFTIYSTLRQIELRIEEHVAFVAVVLKTPIRNNMHQEQQQENKIASKQAIPIPCYLRCRKRLTLTFMLTMLTMKTAIVNEKTNY</sequence>
<dbReference type="EMBL" id="LJIJ01000189">
    <property type="protein sequence ID" value="ODN00738.1"/>
    <property type="molecule type" value="Genomic_DNA"/>
</dbReference>
<comment type="caution">
    <text evidence="1">The sequence shown here is derived from an EMBL/GenBank/DDBJ whole genome shotgun (WGS) entry which is preliminary data.</text>
</comment>
<dbReference type="Proteomes" id="UP000094527">
    <property type="component" value="Unassembled WGS sequence"/>
</dbReference>
<protein>
    <submittedName>
        <fullName evidence="1">Uncharacterized protein</fullName>
    </submittedName>
</protein>
<gene>
    <name evidence="1" type="ORF">Ocin01_05953</name>
</gene>
<accession>A0A1D2N645</accession>